<evidence type="ECO:0000313" key="2">
    <source>
        <dbReference type="EMBL" id="MCQ4164742.1"/>
    </source>
</evidence>
<evidence type="ECO:0000256" key="1">
    <source>
        <dbReference type="SAM" id="Phobius"/>
    </source>
</evidence>
<dbReference type="EMBL" id="JANFQO010000006">
    <property type="protein sequence ID" value="MCQ4164742.1"/>
    <property type="molecule type" value="Genomic_DNA"/>
</dbReference>
<gene>
    <name evidence="2" type="ORF">NM961_08470</name>
</gene>
<comment type="caution">
    <text evidence="2">The sequence shown here is derived from an EMBL/GenBank/DDBJ whole genome shotgun (WGS) entry which is preliminary data.</text>
</comment>
<keyword evidence="3" id="KW-1185">Reference proteome</keyword>
<dbReference type="RefSeq" id="WP_255913652.1">
    <property type="nucleotide sequence ID" value="NZ_JANFQO010000006.1"/>
</dbReference>
<evidence type="ECO:0000313" key="3">
    <source>
        <dbReference type="Proteomes" id="UP001165498"/>
    </source>
</evidence>
<dbReference type="Proteomes" id="UP001165498">
    <property type="component" value="Unassembled WGS sequence"/>
</dbReference>
<keyword evidence="1" id="KW-1133">Transmembrane helix</keyword>
<sequence length="195" mass="21728">MYSRKPLFRQIFTASAGARRGLPVPERIRSYPDVVTAFRSRRCHPVPSVGRRVHSQGRANQSRENTMFMRMKKVLLALGLVAAAGSSSAFYVPSGGGLTLDGYCAVLSDRNVMKVSMAACQQSVDAATATGSQIIKPCHMCAQKFKTVPETAIKLSPEVVHEYVERSEALRAEFRIDEYERAQQELQRTFWPEAD</sequence>
<protein>
    <submittedName>
        <fullName evidence="2">Uncharacterized protein</fullName>
    </submittedName>
</protein>
<reference evidence="2" key="1">
    <citation type="submission" date="2022-07" db="EMBL/GenBank/DDBJ databases">
        <title>Tahibacter sp., a new gammaproteobacterium isolated from the silt sample collected at pig farm.</title>
        <authorList>
            <person name="Chen H."/>
        </authorList>
    </citation>
    <scope>NUCLEOTIDE SEQUENCE</scope>
    <source>
        <strain evidence="2">P2K</strain>
    </source>
</reference>
<keyword evidence="1" id="KW-0472">Membrane</keyword>
<proteinExistence type="predicted"/>
<organism evidence="2 3">
    <name type="scientific">Tahibacter harae</name>
    <dbReference type="NCBI Taxonomy" id="2963937"/>
    <lineage>
        <taxon>Bacteria</taxon>
        <taxon>Pseudomonadati</taxon>
        <taxon>Pseudomonadota</taxon>
        <taxon>Gammaproteobacteria</taxon>
        <taxon>Lysobacterales</taxon>
        <taxon>Rhodanobacteraceae</taxon>
        <taxon>Tahibacter</taxon>
    </lineage>
</organism>
<keyword evidence="1" id="KW-0812">Transmembrane</keyword>
<accession>A0ABT1QR48</accession>
<feature type="transmembrane region" description="Helical" evidence="1">
    <location>
        <begin position="74"/>
        <end position="92"/>
    </location>
</feature>
<name>A0ABT1QR48_9GAMM</name>